<name>D9W9C4_9ACTN</name>
<dbReference type="OrthoDB" id="7279140at2"/>
<dbReference type="HOGENOM" id="CLU_2644151_0_0_11"/>
<dbReference type="Gene3D" id="3.50.50.60">
    <property type="entry name" value="FAD/NAD(P)-binding domain"/>
    <property type="match status" value="1"/>
</dbReference>
<organism evidence="2 3">
    <name type="scientific">Streptomyces himastatinicus ATCC 53653</name>
    <dbReference type="NCBI Taxonomy" id="457427"/>
    <lineage>
        <taxon>Bacteria</taxon>
        <taxon>Bacillati</taxon>
        <taxon>Actinomycetota</taxon>
        <taxon>Actinomycetes</taxon>
        <taxon>Kitasatosporales</taxon>
        <taxon>Streptomycetaceae</taxon>
        <taxon>Streptomyces</taxon>
        <taxon>Streptomyces violaceusniger group</taxon>
    </lineage>
</organism>
<gene>
    <name evidence="2" type="ORF">SSOG_00324</name>
</gene>
<dbReference type="RefSeq" id="WP_009712434.1">
    <property type="nucleotide sequence ID" value="NZ_GG657754.1"/>
</dbReference>
<proteinExistence type="predicted"/>
<feature type="domain" description="FAD-binding" evidence="1">
    <location>
        <begin position="10"/>
        <end position="77"/>
    </location>
</feature>
<evidence type="ECO:0000313" key="2">
    <source>
        <dbReference type="EMBL" id="EFL20612.1"/>
    </source>
</evidence>
<reference evidence="2 3" key="1">
    <citation type="submission" date="2009-02" db="EMBL/GenBank/DDBJ databases">
        <title>Annotation of Streptomyces hygroscopicus strain ATCC 53653.</title>
        <authorList>
            <consortium name="The Broad Institute Genome Sequencing Platform"/>
            <consortium name="Broad Institute Microbial Sequencing Center"/>
            <person name="Fischbach M."/>
            <person name="Godfrey P."/>
            <person name="Ward D."/>
            <person name="Young S."/>
            <person name="Zeng Q."/>
            <person name="Koehrsen M."/>
            <person name="Alvarado L."/>
            <person name="Berlin A.M."/>
            <person name="Bochicchio J."/>
            <person name="Borenstein D."/>
            <person name="Chapman S.B."/>
            <person name="Chen Z."/>
            <person name="Engels R."/>
            <person name="Freedman E."/>
            <person name="Gellesch M."/>
            <person name="Goldberg J."/>
            <person name="Griggs A."/>
            <person name="Gujja S."/>
            <person name="Heilman E.R."/>
            <person name="Heiman D.I."/>
            <person name="Hepburn T.A."/>
            <person name="Howarth C."/>
            <person name="Jen D."/>
            <person name="Larson L."/>
            <person name="Lewis B."/>
            <person name="Mehta T."/>
            <person name="Park D."/>
            <person name="Pearson M."/>
            <person name="Richards J."/>
            <person name="Roberts A."/>
            <person name="Saif S."/>
            <person name="Shea T.D."/>
            <person name="Shenoy N."/>
            <person name="Sisk P."/>
            <person name="Stolte C."/>
            <person name="Sykes S.N."/>
            <person name="Thomson T."/>
            <person name="Walk T."/>
            <person name="White J."/>
            <person name="Yandava C."/>
            <person name="Straight P."/>
            <person name="Clardy J."/>
            <person name="Hung D."/>
            <person name="Kolter R."/>
            <person name="Mekalanos J."/>
            <person name="Walker S."/>
            <person name="Walsh C.T."/>
            <person name="Wieland-Brown L.C."/>
            <person name="Haas B."/>
            <person name="Nusbaum C."/>
            <person name="Birren B."/>
        </authorList>
    </citation>
    <scope>NUCLEOTIDE SEQUENCE [LARGE SCALE GENOMIC DNA]</scope>
    <source>
        <strain evidence="2 3">ATCC 53653</strain>
    </source>
</reference>
<dbReference type="GO" id="GO:0071949">
    <property type="term" value="F:FAD binding"/>
    <property type="evidence" value="ECO:0007669"/>
    <property type="project" value="InterPro"/>
</dbReference>
<evidence type="ECO:0000313" key="3">
    <source>
        <dbReference type="Proteomes" id="UP000003963"/>
    </source>
</evidence>
<dbReference type="InterPro" id="IPR002938">
    <property type="entry name" value="FAD-bd"/>
</dbReference>
<dbReference type="Proteomes" id="UP000003963">
    <property type="component" value="Unassembled WGS sequence"/>
</dbReference>
<evidence type="ECO:0000259" key="1">
    <source>
        <dbReference type="Pfam" id="PF01494"/>
    </source>
</evidence>
<keyword evidence="3" id="KW-1185">Reference proteome</keyword>
<protein>
    <recommendedName>
        <fullName evidence="1">FAD-binding domain-containing protein</fullName>
    </recommendedName>
</protein>
<dbReference type="STRING" id="457427.SSOG_00324"/>
<dbReference type="SUPFAM" id="SSF51905">
    <property type="entry name" value="FAD/NAD(P)-binding domain"/>
    <property type="match status" value="1"/>
</dbReference>
<dbReference type="EMBL" id="GG657754">
    <property type="protein sequence ID" value="EFL20612.1"/>
    <property type="molecule type" value="Genomic_DNA"/>
</dbReference>
<dbReference type="InterPro" id="IPR036188">
    <property type="entry name" value="FAD/NAD-bd_sf"/>
</dbReference>
<accession>D9W9C4</accession>
<dbReference type="AlphaFoldDB" id="D9W9C4"/>
<dbReference type="Pfam" id="PF01494">
    <property type="entry name" value="FAD_binding_3"/>
    <property type="match status" value="1"/>
</dbReference>
<feature type="non-terminal residue" evidence="2">
    <location>
        <position position="78"/>
    </location>
</feature>
<sequence length="78" mass="8113">MADPAEVAEPVLVVGAGPVGMTAALALRARGLPVTVLEAGAKDRVRPGSRALFVHRQSLRLLERARPGLGQRVAAYGT</sequence>